<proteinExistence type="predicted"/>
<organism evidence="1 2">
    <name type="scientific">Halobaculum litoreum</name>
    <dbReference type="NCBI Taxonomy" id="3031998"/>
    <lineage>
        <taxon>Archaea</taxon>
        <taxon>Methanobacteriati</taxon>
        <taxon>Methanobacteriota</taxon>
        <taxon>Stenosarchaea group</taxon>
        <taxon>Halobacteria</taxon>
        <taxon>Halobacteriales</taxon>
        <taxon>Haloferacaceae</taxon>
        <taxon>Halobaculum</taxon>
    </lineage>
</organism>
<keyword evidence="2" id="KW-1185">Reference proteome</keyword>
<reference evidence="1 2" key="1">
    <citation type="journal article" date="2019" name="Int. J. Syst. Evol. Microbiol.">
        <title>The Global Catalogue of Microorganisms (GCM) 10K type strain sequencing project: providing services to taxonomists for standard genome sequencing and annotation.</title>
        <authorList>
            <consortium name="The Broad Institute Genomics Platform"/>
            <consortium name="The Broad Institute Genome Sequencing Center for Infectious Disease"/>
            <person name="Wu L."/>
            <person name="Ma J."/>
        </authorList>
    </citation>
    <scope>NUCLEOTIDE SEQUENCE [LARGE SCALE GENOMIC DNA]</scope>
    <source>
        <strain evidence="1 2">DT92</strain>
    </source>
</reference>
<dbReference type="Proteomes" id="UP001596368">
    <property type="component" value="Unassembled WGS sequence"/>
</dbReference>
<name>A0ABD5XRE6_9EURY</name>
<evidence type="ECO:0000313" key="1">
    <source>
        <dbReference type="EMBL" id="MFC7136371.1"/>
    </source>
</evidence>
<protein>
    <submittedName>
        <fullName evidence="1">Uncharacterized protein</fullName>
    </submittedName>
</protein>
<evidence type="ECO:0000313" key="2">
    <source>
        <dbReference type="Proteomes" id="UP001596368"/>
    </source>
</evidence>
<sequence length="118" mass="12089">MDHVGDCEDYAALLAGVVAAPPFDLDPALVLLPGHVGVGVDPDAVGADGLPTLRVAGREYLYLDATYRVGLGTLPADHDEGVVAVRDGGWLVGDPGAFAAHVREAAALHAAARRPASR</sequence>
<gene>
    <name evidence="1" type="ORF">ACFQRB_07125</name>
</gene>
<dbReference type="AlphaFoldDB" id="A0ABD5XRE6"/>
<dbReference type="EMBL" id="JBHSZG010000001">
    <property type="protein sequence ID" value="MFC7136371.1"/>
    <property type="molecule type" value="Genomic_DNA"/>
</dbReference>
<comment type="caution">
    <text evidence="1">The sequence shown here is derived from an EMBL/GenBank/DDBJ whole genome shotgun (WGS) entry which is preliminary data.</text>
</comment>
<accession>A0ABD5XRE6</accession>